<dbReference type="KEGG" id="hwc:Hqrw_4069"/>
<sequence>MILAVTGGKGGIGKSTLAVELAAALDAVVVDADLGMADIPCPDSNIKSPNLHDVLAGRADPIAAVRTVRQKQAQEYNTHPRTIRILPCGRSLTGARAADITALESVLQRVEHAYGDIVVDCPAGLRADAGVPLAVAETCVIIASPRAYALGDAVRVRALAREVNTGVISVIINRADDSSPTDAIAETLGAPTVGVPVDPRIKQTLETLHPLIQRVPTAPASRAVQRVVSKIKRVDI</sequence>
<dbReference type="GO" id="GO:0005829">
    <property type="term" value="C:cytosol"/>
    <property type="evidence" value="ECO:0007669"/>
    <property type="project" value="TreeGrafter"/>
</dbReference>
<gene>
    <name evidence="2" type="primary">parA5</name>
    <name evidence="2" type="ordered locus">Hqrw_4069</name>
</gene>
<dbReference type="GO" id="GO:0009898">
    <property type="term" value="C:cytoplasmic side of plasma membrane"/>
    <property type="evidence" value="ECO:0007669"/>
    <property type="project" value="TreeGrafter"/>
</dbReference>
<dbReference type="Gene3D" id="3.40.50.300">
    <property type="entry name" value="P-loop containing nucleotide triphosphate hydrolases"/>
    <property type="match status" value="1"/>
</dbReference>
<dbReference type="GeneID" id="12448973"/>
<dbReference type="RefSeq" id="WP_014557073.1">
    <property type="nucleotide sequence ID" value="NC_017459.1"/>
</dbReference>
<dbReference type="EMBL" id="FR746099">
    <property type="protein sequence ID" value="CCC41795.1"/>
    <property type="molecule type" value="Genomic_DNA"/>
</dbReference>
<dbReference type="Pfam" id="PF13614">
    <property type="entry name" value="AAA_31"/>
    <property type="match status" value="1"/>
</dbReference>
<evidence type="ECO:0000313" key="2">
    <source>
        <dbReference type="EMBL" id="CCC41795.1"/>
    </source>
</evidence>
<dbReference type="InterPro" id="IPR025669">
    <property type="entry name" value="AAA_dom"/>
</dbReference>
<evidence type="ECO:0000259" key="1">
    <source>
        <dbReference type="Pfam" id="PF13614"/>
    </source>
</evidence>
<dbReference type="Proteomes" id="UP000007954">
    <property type="component" value="Chromosome"/>
</dbReference>
<dbReference type="AlphaFoldDB" id="G0LFN2"/>
<reference evidence="2 3" key="1">
    <citation type="journal article" date="2011" name="PLoS ONE">
        <title>Haloquadratum walsbyi: limited diversity in a global pond.</title>
        <authorList>
            <person name="Dyall-Smith M."/>
            <person name="Pfeiffer F."/>
            <person name="Klee K."/>
            <person name="Palm P."/>
            <person name="Gross K."/>
            <person name="Schuster S.C."/>
            <person name="Rampp M."/>
            <person name="Oesterhelt D."/>
        </authorList>
    </citation>
    <scope>NUCLEOTIDE SEQUENCE [LARGE SCALE GENOMIC DNA]</scope>
    <source>
        <strain evidence="3">DSM 16854 / JCM 12705 / C23</strain>
    </source>
</reference>
<dbReference type="InterPro" id="IPR050625">
    <property type="entry name" value="ParA/MinD_ATPase"/>
</dbReference>
<feature type="domain" description="AAA" evidence="1">
    <location>
        <begin position="2"/>
        <end position="151"/>
    </location>
</feature>
<name>G0LFN2_HALWC</name>
<dbReference type="SUPFAM" id="SSF52540">
    <property type="entry name" value="P-loop containing nucleoside triphosphate hydrolases"/>
    <property type="match status" value="1"/>
</dbReference>
<dbReference type="GO" id="GO:0051782">
    <property type="term" value="P:negative regulation of cell division"/>
    <property type="evidence" value="ECO:0007669"/>
    <property type="project" value="TreeGrafter"/>
</dbReference>
<dbReference type="HOGENOM" id="CLU_037612_0_3_2"/>
<dbReference type="InterPro" id="IPR027417">
    <property type="entry name" value="P-loop_NTPase"/>
</dbReference>
<dbReference type="GO" id="GO:0016887">
    <property type="term" value="F:ATP hydrolysis activity"/>
    <property type="evidence" value="ECO:0007669"/>
    <property type="project" value="TreeGrafter"/>
</dbReference>
<dbReference type="OrthoDB" id="204933at2157"/>
<dbReference type="PANTHER" id="PTHR43384">
    <property type="entry name" value="SEPTUM SITE-DETERMINING PROTEIN MIND HOMOLOG, CHLOROPLASTIC-RELATED"/>
    <property type="match status" value="1"/>
</dbReference>
<accession>G0LFN2</accession>
<dbReference type="GO" id="GO:0005524">
    <property type="term" value="F:ATP binding"/>
    <property type="evidence" value="ECO:0007669"/>
    <property type="project" value="TreeGrafter"/>
</dbReference>
<protein>
    <submittedName>
        <fullName evidence="2">ParA domain protein</fullName>
    </submittedName>
</protein>
<proteinExistence type="predicted"/>
<evidence type="ECO:0000313" key="3">
    <source>
        <dbReference type="Proteomes" id="UP000007954"/>
    </source>
</evidence>
<organism evidence="2 3">
    <name type="scientific">Haloquadratum walsbyi (strain DSM 16854 / JCM 12705 / C23)</name>
    <dbReference type="NCBI Taxonomy" id="768065"/>
    <lineage>
        <taxon>Archaea</taxon>
        <taxon>Methanobacteriati</taxon>
        <taxon>Methanobacteriota</taxon>
        <taxon>Stenosarchaea group</taxon>
        <taxon>Halobacteria</taxon>
        <taxon>Halobacteriales</taxon>
        <taxon>Haloferacaceae</taxon>
        <taxon>Haloquadratum</taxon>
    </lineage>
</organism>
<dbReference type="PANTHER" id="PTHR43384:SF10">
    <property type="entry name" value="ATPASE INVOLVED IN CHROMOSOME PARTITIONING, PARA_MIND FAMILY"/>
    <property type="match status" value="1"/>
</dbReference>